<evidence type="ECO:0000313" key="1">
    <source>
        <dbReference type="EMBL" id="QNQ91362.1"/>
    </source>
</evidence>
<dbReference type="Pfam" id="PF10724">
    <property type="entry name" value="DUF2516"/>
    <property type="match status" value="1"/>
</dbReference>
<name>A0A7H0SS37_9CORY</name>
<evidence type="ECO:0000313" key="2">
    <source>
        <dbReference type="Proteomes" id="UP000516320"/>
    </source>
</evidence>
<reference evidence="1 2" key="1">
    <citation type="submission" date="2019-12" db="EMBL/GenBank/DDBJ databases">
        <title>Corynebacterium sp. nov., isolated from feces of the Anser Albifrons in China.</title>
        <authorList>
            <person name="Liu Q."/>
        </authorList>
    </citation>
    <scope>NUCLEOTIDE SEQUENCE [LARGE SCALE GENOMIC DNA]</scope>
    <source>
        <strain evidence="1 2">4H37-19</strain>
    </source>
</reference>
<organism evidence="1 2">
    <name type="scientific">Corynebacterium poyangense</name>
    <dbReference type="NCBI Taxonomy" id="2684405"/>
    <lineage>
        <taxon>Bacteria</taxon>
        <taxon>Bacillati</taxon>
        <taxon>Actinomycetota</taxon>
        <taxon>Actinomycetes</taxon>
        <taxon>Mycobacteriales</taxon>
        <taxon>Corynebacteriaceae</taxon>
        <taxon>Corynebacterium</taxon>
    </lineage>
</organism>
<accession>A0A7H0SS37</accession>
<gene>
    <name evidence="1" type="ORF">GP475_01800</name>
</gene>
<keyword evidence="2" id="KW-1185">Reference proteome</keyword>
<dbReference type="InterPro" id="IPR019662">
    <property type="entry name" value="DUF2516"/>
</dbReference>
<dbReference type="AlphaFoldDB" id="A0A7H0SS37"/>
<proteinExistence type="predicted"/>
<protein>
    <submittedName>
        <fullName evidence="1">DUF2516 family protein</fullName>
    </submittedName>
</protein>
<dbReference type="Proteomes" id="UP000516320">
    <property type="component" value="Chromosome"/>
</dbReference>
<dbReference type="EMBL" id="CP046884">
    <property type="protein sequence ID" value="QNQ91362.1"/>
    <property type="molecule type" value="Genomic_DNA"/>
</dbReference>
<sequence>MGYGQRAFSVLLAIAGLVGAALAASTRDDAFPAADRMSKLAWVGMLLASSAVLFLNFTIHLPLLTWIAIVIIGIYWFDVRPQIKSLIDGTYGYS</sequence>
<dbReference type="KEGG" id="cpoy:GP475_01800"/>